<accession>A0ABT4CYA9</accession>
<organism evidence="2 3">
    <name type="scientific">Clostridium aestuarii</name>
    <dbReference type="NCBI Taxonomy" id="338193"/>
    <lineage>
        <taxon>Bacteria</taxon>
        <taxon>Bacillati</taxon>
        <taxon>Bacillota</taxon>
        <taxon>Clostridia</taxon>
        <taxon>Eubacteriales</taxon>
        <taxon>Clostridiaceae</taxon>
        <taxon>Clostridium</taxon>
    </lineage>
</organism>
<dbReference type="SUPFAM" id="SSF52218">
    <property type="entry name" value="Flavoproteins"/>
    <property type="match status" value="1"/>
</dbReference>
<dbReference type="RefSeq" id="WP_268040235.1">
    <property type="nucleotide sequence ID" value="NZ_JAPQER010000002.1"/>
</dbReference>
<evidence type="ECO:0000313" key="2">
    <source>
        <dbReference type="EMBL" id="MCY6483963.1"/>
    </source>
</evidence>
<dbReference type="Pfam" id="PF03358">
    <property type="entry name" value="FMN_red"/>
    <property type="match status" value="1"/>
</dbReference>
<dbReference type="Proteomes" id="UP001078443">
    <property type="component" value="Unassembled WGS sequence"/>
</dbReference>
<dbReference type="EMBL" id="JAPQER010000002">
    <property type="protein sequence ID" value="MCY6483963.1"/>
    <property type="molecule type" value="Genomic_DNA"/>
</dbReference>
<dbReference type="InterPro" id="IPR005025">
    <property type="entry name" value="FMN_Rdtase-like_dom"/>
</dbReference>
<dbReference type="Gene3D" id="3.40.50.360">
    <property type="match status" value="1"/>
</dbReference>
<gene>
    <name evidence="2" type="ORF">OW763_06320</name>
</gene>
<name>A0ABT4CYA9_9CLOT</name>
<sequence length="48" mass="5442">MIYCPCHSLIKADGIIFASPVYACQITGAFKRVIERFSYLFHILCNST</sequence>
<feature type="domain" description="NADPH-dependent FMN reductase-like" evidence="1">
    <location>
        <begin position="9"/>
        <end position="39"/>
    </location>
</feature>
<evidence type="ECO:0000313" key="3">
    <source>
        <dbReference type="Proteomes" id="UP001078443"/>
    </source>
</evidence>
<evidence type="ECO:0000259" key="1">
    <source>
        <dbReference type="Pfam" id="PF03358"/>
    </source>
</evidence>
<comment type="caution">
    <text evidence="2">The sequence shown here is derived from an EMBL/GenBank/DDBJ whole genome shotgun (WGS) entry which is preliminary data.</text>
</comment>
<dbReference type="InterPro" id="IPR029039">
    <property type="entry name" value="Flavoprotein-like_sf"/>
</dbReference>
<keyword evidence="3" id="KW-1185">Reference proteome</keyword>
<protein>
    <submittedName>
        <fullName evidence="2">NAD(P)H-dependent oxidoreductase</fullName>
    </submittedName>
</protein>
<reference evidence="2" key="1">
    <citation type="submission" date="2022-12" db="EMBL/GenBank/DDBJ databases">
        <authorList>
            <person name="Wang J."/>
        </authorList>
    </citation>
    <scope>NUCLEOTIDE SEQUENCE</scope>
    <source>
        <strain evidence="2">HY-45-18</strain>
    </source>
</reference>
<proteinExistence type="predicted"/>